<gene>
    <name evidence="1" type="ORF">AWB68_00393</name>
</gene>
<evidence type="ECO:0000313" key="1">
    <source>
        <dbReference type="EMBL" id="SAL16182.1"/>
    </source>
</evidence>
<dbReference type="EMBL" id="FCON02000003">
    <property type="protein sequence ID" value="SAL16182.1"/>
    <property type="molecule type" value="Genomic_DNA"/>
</dbReference>
<proteinExistence type="predicted"/>
<keyword evidence="2" id="KW-1185">Reference proteome</keyword>
<accession>A0A158F8D5</accession>
<protein>
    <submittedName>
        <fullName evidence="1">Uncharacterized protein</fullName>
    </submittedName>
</protein>
<sequence length="155" mass="17444">MSTGNRTWGWEMARNSGLLVKIFGDYPSFHDSAVTKFSLQRKRRSFNGLDSKPLPAGRVRYLVDLQLEVLHNRYAAPPADGGPDYLVVLDLLDIRGSEIDVNAMLEEASVMEISLSDTPDDLIRFDLEPNIGLDIRLTCKEVVVSAIRPYNRSDF</sequence>
<reference evidence="1" key="1">
    <citation type="submission" date="2016-01" db="EMBL/GenBank/DDBJ databases">
        <authorList>
            <person name="Peeters C."/>
        </authorList>
    </citation>
    <scope>NUCLEOTIDE SEQUENCE [LARGE SCALE GENOMIC DNA]</scope>
    <source>
        <strain evidence="1">LMG 22940</strain>
    </source>
</reference>
<dbReference type="AlphaFoldDB" id="A0A158F8D5"/>
<dbReference type="OrthoDB" id="9034053at2"/>
<dbReference type="RefSeq" id="WP_087642683.1">
    <property type="nucleotide sequence ID" value="NZ_FCON02000003.1"/>
</dbReference>
<organism evidence="1 2">
    <name type="scientific">Caballeronia choica</name>
    <dbReference type="NCBI Taxonomy" id="326476"/>
    <lineage>
        <taxon>Bacteria</taxon>
        <taxon>Pseudomonadati</taxon>
        <taxon>Pseudomonadota</taxon>
        <taxon>Betaproteobacteria</taxon>
        <taxon>Burkholderiales</taxon>
        <taxon>Burkholderiaceae</taxon>
        <taxon>Caballeronia</taxon>
    </lineage>
</organism>
<name>A0A158F8D5_9BURK</name>
<dbReference type="Proteomes" id="UP000054770">
    <property type="component" value="Unassembled WGS sequence"/>
</dbReference>
<evidence type="ECO:0000313" key="2">
    <source>
        <dbReference type="Proteomes" id="UP000054770"/>
    </source>
</evidence>
<comment type="caution">
    <text evidence="1">The sequence shown here is derived from an EMBL/GenBank/DDBJ whole genome shotgun (WGS) entry which is preliminary data.</text>
</comment>